<dbReference type="AlphaFoldDB" id="A0AAV3Q3C0"/>
<reference evidence="2 3" key="1">
    <citation type="submission" date="2024-01" db="EMBL/GenBank/DDBJ databases">
        <title>The complete chloroplast genome sequence of Lithospermum erythrorhizon: insights into the phylogenetic relationship among Boraginaceae species and the maternal lineages of purple gromwells.</title>
        <authorList>
            <person name="Okada T."/>
            <person name="Watanabe K."/>
        </authorList>
    </citation>
    <scope>NUCLEOTIDE SEQUENCE [LARGE SCALE GENOMIC DNA]</scope>
</reference>
<organism evidence="2 3">
    <name type="scientific">Lithospermum erythrorhizon</name>
    <name type="common">Purple gromwell</name>
    <name type="synonym">Lithospermum officinale var. erythrorhizon</name>
    <dbReference type="NCBI Taxonomy" id="34254"/>
    <lineage>
        <taxon>Eukaryota</taxon>
        <taxon>Viridiplantae</taxon>
        <taxon>Streptophyta</taxon>
        <taxon>Embryophyta</taxon>
        <taxon>Tracheophyta</taxon>
        <taxon>Spermatophyta</taxon>
        <taxon>Magnoliopsida</taxon>
        <taxon>eudicotyledons</taxon>
        <taxon>Gunneridae</taxon>
        <taxon>Pentapetalae</taxon>
        <taxon>asterids</taxon>
        <taxon>lamiids</taxon>
        <taxon>Boraginales</taxon>
        <taxon>Boraginaceae</taxon>
        <taxon>Boraginoideae</taxon>
        <taxon>Lithospermeae</taxon>
        <taxon>Lithospermum</taxon>
    </lineage>
</organism>
<gene>
    <name evidence="2" type="ORF">LIER_38461</name>
</gene>
<accession>A0AAV3Q3C0</accession>
<protein>
    <submittedName>
        <fullName evidence="2">Uncharacterized protein</fullName>
    </submittedName>
</protein>
<evidence type="ECO:0000313" key="2">
    <source>
        <dbReference type="EMBL" id="GAA0157446.1"/>
    </source>
</evidence>
<proteinExistence type="predicted"/>
<dbReference type="EMBL" id="BAABME010019517">
    <property type="protein sequence ID" value="GAA0157446.1"/>
    <property type="molecule type" value="Genomic_DNA"/>
</dbReference>
<dbReference type="Proteomes" id="UP001454036">
    <property type="component" value="Unassembled WGS sequence"/>
</dbReference>
<keyword evidence="3" id="KW-1185">Reference proteome</keyword>
<feature type="region of interest" description="Disordered" evidence="1">
    <location>
        <begin position="1"/>
        <end position="22"/>
    </location>
</feature>
<comment type="caution">
    <text evidence="2">The sequence shown here is derived from an EMBL/GenBank/DDBJ whole genome shotgun (WGS) entry which is preliminary data.</text>
</comment>
<evidence type="ECO:0000256" key="1">
    <source>
        <dbReference type="SAM" id="MobiDB-lite"/>
    </source>
</evidence>
<name>A0AAV3Q3C0_LITER</name>
<sequence>MAGRQTSYVPKVPKDSEEPQESVASSFLLNIVEDEVSTELSRDPVSLQSLKPEFMYQVIPQRRRTLEEIIDLVEISLTFFIVDHGL</sequence>
<evidence type="ECO:0000313" key="3">
    <source>
        <dbReference type="Proteomes" id="UP001454036"/>
    </source>
</evidence>